<organism evidence="13 14">
    <name type="scientific">Thecamonas trahens ATCC 50062</name>
    <dbReference type="NCBI Taxonomy" id="461836"/>
    <lineage>
        <taxon>Eukaryota</taxon>
        <taxon>Apusozoa</taxon>
        <taxon>Apusomonadida</taxon>
        <taxon>Apusomonadidae</taxon>
        <taxon>Thecamonas</taxon>
    </lineage>
</organism>
<evidence type="ECO:0000259" key="12">
    <source>
        <dbReference type="Pfam" id="PF00755"/>
    </source>
</evidence>
<reference evidence="13 14" key="1">
    <citation type="submission" date="2010-05" db="EMBL/GenBank/DDBJ databases">
        <title>The Genome Sequence of Thecamonas trahens ATCC 50062.</title>
        <authorList>
            <consortium name="The Broad Institute Genome Sequencing Platform"/>
            <person name="Russ C."/>
            <person name="Cuomo C."/>
            <person name="Shea T."/>
            <person name="Young S.K."/>
            <person name="Zeng Q."/>
            <person name="Koehrsen M."/>
            <person name="Haas B."/>
            <person name="Borodovsky M."/>
            <person name="Guigo R."/>
            <person name="Alvarado L."/>
            <person name="Berlin A."/>
            <person name="Bochicchio J."/>
            <person name="Borenstein D."/>
            <person name="Chapman S."/>
            <person name="Chen Z."/>
            <person name="Freedman E."/>
            <person name="Gellesch M."/>
            <person name="Goldberg J."/>
            <person name="Griggs A."/>
            <person name="Gujja S."/>
            <person name="Heilman E."/>
            <person name="Heiman D."/>
            <person name="Hepburn T."/>
            <person name="Howarth C."/>
            <person name="Jen D."/>
            <person name="Larson L."/>
            <person name="Mehta T."/>
            <person name="Park D."/>
            <person name="Pearson M."/>
            <person name="Roberts A."/>
            <person name="Saif S."/>
            <person name="Shenoy N."/>
            <person name="Sisk P."/>
            <person name="Stolte C."/>
            <person name="Sykes S."/>
            <person name="Thomson T."/>
            <person name="Walk T."/>
            <person name="White J."/>
            <person name="Yandava C."/>
            <person name="Burger G."/>
            <person name="Gray M.W."/>
            <person name="Holland P.W.H."/>
            <person name="King N."/>
            <person name="Lang F.B.F."/>
            <person name="Roger A.J."/>
            <person name="Ruiz-Trillo I."/>
            <person name="Lander E."/>
            <person name="Nusbaum C."/>
        </authorList>
    </citation>
    <scope>NUCLEOTIDE SEQUENCE [LARGE SCALE GENOMIC DNA]</scope>
    <source>
        <strain evidence="13 14">ATCC 50062</strain>
    </source>
</reference>
<evidence type="ECO:0000313" key="13">
    <source>
        <dbReference type="EMBL" id="KNC54745.1"/>
    </source>
</evidence>
<evidence type="ECO:0000256" key="4">
    <source>
        <dbReference type="ARBA" id="ARBA00022692"/>
    </source>
</evidence>
<dbReference type="GO" id="GO:0004095">
    <property type="term" value="F:carnitine O-palmitoyltransferase activity"/>
    <property type="evidence" value="ECO:0007669"/>
    <property type="project" value="TreeGrafter"/>
</dbReference>
<dbReference type="InterPro" id="IPR039551">
    <property type="entry name" value="Cho/carn_acyl_trans"/>
</dbReference>
<evidence type="ECO:0000256" key="8">
    <source>
        <dbReference type="ARBA" id="ARBA00023136"/>
    </source>
</evidence>
<dbReference type="PANTHER" id="PTHR22589:SF113">
    <property type="entry name" value="CARNITINE O-PALMITOYLTRANSFERASE 1, LIVER ISOFORM-LIKE"/>
    <property type="match status" value="1"/>
</dbReference>
<dbReference type="Gene3D" id="3.30.559.70">
    <property type="entry name" value="Choline/Carnitine o-acyltransferase, domain 2"/>
    <property type="match status" value="1"/>
</dbReference>
<dbReference type="FunFam" id="3.30.559.10:FF:000002">
    <property type="entry name" value="carnitine O-palmitoyltransferase 1, liver isoform"/>
    <property type="match status" value="1"/>
</dbReference>
<keyword evidence="6 11" id="KW-1133">Transmembrane helix</keyword>
<evidence type="ECO:0000256" key="3">
    <source>
        <dbReference type="ARBA" id="ARBA00022679"/>
    </source>
</evidence>
<evidence type="ECO:0000256" key="10">
    <source>
        <dbReference type="PIRSR" id="PIRSR600542-1"/>
    </source>
</evidence>
<dbReference type="OMA" id="PERCGPY"/>
<evidence type="ECO:0000256" key="2">
    <source>
        <dbReference type="ARBA" id="ARBA00005232"/>
    </source>
</evidence>
<evidence type="ECO:0000256" key="5">
    <source>
        <dbReference type="ARBA" id="ARBA00022832"/>
    </source>
</evidence>
<keyword evidence="7" id="KW-0443">Lipid metabolism</keyword>
<dbReference type="GO" id="GO:0006631">
    <property type="term" value="P:fatty acid metabolic process"/>
    <property type="evidence" value="ECO:0007669"/>
    <property type="project" value="UniProtKB-KW"/>
</dbReference>
<dbReference type="RefSeq" id="XP_013761645.1">
    <property type="nucleotide sequence ID" value="XM_013906191.1"/>
</dbReference>
<feature type="transmembrane region" description="Helical" evidence="11">
    <location>
        <begin position="62"/>
        <end position="85"/>
    </location>
</feature>
<dbReference type="GO" id="GO:0016020">
    <property type="term" value="C:membrane"/>
    <property type="evidence" value="ECO:0007669"/>
    <property type="project" value="UniProtKB-SubCell"/>
</dbReference>
<keyword evidence="14" id="KW-1185">Reference proteome</keyword>
<evidence type="ECO:0000313" key="14">
    <source>
        <dbReference type="Proteomes" id="UP000054408"/>
    </source>
</evidence>
<evidence type="ECO:0000256" key="1">
    <source>
        <dbReference type="ARBA" id="ARBA00004141"/>
    </source>
</evidence>
<dbReference type="PROSITE" id="PS00439">
    <property type="entry name" value="ACYLTRANSF_C_1"/>
    <property type="match status" value="1"/>
</dbReference>
<evidence type="ECO:0000256" key="7">
    <source>
        <dbReference type="ARBA" id="ARBA00023098"/>
    </source>
</evidence>
<dbReference type="InterPro" id="IPR023213">
    <property type="entry name" value="CAT-like_dom_sf"/>
</dbReference>
<sequence>MAEARAIATLSADFTSNNNDIGLMYTESGLQFRLQLSVPPPKKLARNTKRAVYKLRNVVFNAVYPFGAIATILAVAGMIGYTLYFSPEDCESIFCLGWIYSSVWSILQWMPLISLLPEQFQVVYAAALAGFVFAILLAAVQRYILRGLLTYRGWMWASRKGANLHIKAWALLVKLFSGSSPKLYSFQGSLPRLPVPPLADTVRRYLESIEPVVEPAEFERMTELAHKFLANEGPSLQRYLVLKSWYAANYVSDWWQRFVYLRGRSSICINSNYYTLDTQAELGTSNPVARAARMITCFLEFKRLIDHEEVEPIMAGVTPMCMNQYKQLFSTTRIPGREEDKLVTFEDSRHIVISACGNYYSLPVYSHSGRVLSVGEIEDQLLLIVADAEAHRDESAAGKVPALTGANRTKWAEARSDYFSSGTNKAALNLIETAIFYVHMDDTAPDSWSGRARRAIHGSGSNLWFDKSVELVVFKDAHIGLNVEHSFADALVIAHLWEHCLLSYESLASTSLSLYGSDGFNVREPGAPAKSVKSISTKLKFDIAPGSQAEAAILAAEAAIIADAEDLDLHVHHFSSWGKDACKAMGVSPDAFVQMALQLAYYRDSGGKHVLTYEAASTRLFRNGRTETIRSCTKDAAHFVRLMESGTADKANIAAALRTAIAQHGKLTRNAMTGRGVDRHIFGLLVVAMGLERESEFLSEAMKAKWTLSSSQQPARQTTRWNPNKPVDAVRLSLGGGFGPVDRDSGYGVSYLVGGASSIAFHVSSCRSSGKTNSTRFIGHIDQALNDMRAILS</sequence>
<feature type="domain" description="Choline/carnitine acyltransferase" evidence="12">
    <location>
        <begin position="193"/>
        <end position="782"/>
    </location>
</feature>
<dbReference type="Proteomes" id="UP000054408">
    <property type="component" value="Unassembled WGS sequence"/>
</dbReference>
<dbReference type="STRING" id="461836.A0A0L0DR48"/>
<keyword evidence="5" id="KW-0276">Fatty acid metabolism</keyword>
<keyword evidence="8 11" id="KW-0472">Membrane</keyword>
<protein>
    <submittedName>
        <fullName evidence="13">Carnitine palmitoyltransferase I</fullName>
    </submittedName>
</protein>
<comment type="similarity">
    <text evidence="2">Belongs to the carnitine/choline acetyltransferase family.</text>
</comment>
<dbReference type="Gene3D" id="3.30.559.10">
    <property type="entry name" value="Chloramphenicol acetyltransferase-like domain"/>
    <property type="match status" value="1"/>
</dbReference>
<name>A0A0L0DR48_THETB</name>
<dbReference type="GeneID" id="25561341"/>
<dbReference type="AlphaFoldDB" id="A0A0L0DR48"/>
<dbReference type="EMBL" id="GL349438">
    <property type="protein sequence ID" value="KNC54745.1"/>
    <property type="molecule type" value="Genomic_DNA"/>
</dbReference>
<dbReference type="PANTHER" id="PTHR22589">
    <property type="entry name" value="CARNITINE O-ACYLTRANSFERASE"/>
    <property type="match status" value="1"/>
</dbReference>
<keyword evidence="3 13" id="KW-0808">Transferase</keyword>
<dbReference type="OrthoDB" id="240216at2759"/>
<evidence type="ECO:0000256" key="11">
    <source>
        <dbReference type="SAM" id="Phobius"/>
    </source>
</evidence>
<evidence type="ECO:0000256" key="6">
    <source>
        <dbReference type="ARBA" id="ARBA00022989"/>
    </source>
</evidence>
<dbReference type="GO" id="GO:0009437">
    <property type="term" value="P:carnitine metabolic process"/>
    <property type="evidence" value="ECO:0007669"/>
    <property type="project" value="TreeGrafter"/>
</dbReference>
<dbReference type="GO" id="GO:0005739">
    <property type="term" value="C:mitochondrion"/>
    <property type="evidence" value="ECO:0007669"/>
    <property type="project" value="TreeGrafter"/>
</dbReference>
<keyword evidence="9" id="KW-0012">Acyltransferase</keyword>
<dbReference type="eggNOG" id="KOG3716">
    <property type="taxonomic scope" value="Eukaryota"/>
</dbReference>
<feature type="transmembrane region" description="Helical" evidence="11">
    <location>
        <begin position="92"/>
        <end position="110"/>
    </location>
</feature>
<feature type="transmembrane region" description="Helical" evidence="11">
    <location>
        <begin position="122"/>
        <end position="145"/>
    </location>
</feature>
<accession>A0A0L0DR48</accession>
<feature type="active site" description="Proton acceptor" evidence="10">
    <location>
        <position position="485"/>
    </location>
</feature>
<dbReference type="InterPro" id="IPR000542">
    <property type="entry name" value="Carn_acyl_trans"/>
</dbReference>
<comment type="subcellular location">
    <subcellularLocation>
        <location evidence="1">Membrane</location>
        <topology evidence="1">Multi-pass membrane protein</topology>
    </subcellularLocation>
</comment>
<keyword evidence="4 11" id="KW-0812">Transmembrane</keyword>
<dbReference type="InterPro" id="IPR042231">
    <property type="entry name" value="Cho/carn_acyl_trans_2"/>
</dbReference>
<dbReference type="Pfam" id="PF00755">
    <property type="entry name" value="Carn_acyltransf"/>
    <property type="match status" value="1"/>
</dbReference>
<proteinExistence type="inferred from homology"/>
<dbReference type="SUPFAM" id="SSF52777">
    <property type="entry name" value="CoA-dependent acyltransferases"/>
    <property type="match status" value="2"/>
</dbReference>
<gene>
    <name evidence="13" type="ORF">AMSG_01596</name>
</gene>
<evidence type="ECO:0000256" key="9">
    <source>
        <dbReference type="ARBA" id="ARBA00023315"/>
    </source>
</evidence>